<dbReference type="PROSITE" id="PS50885">
    <property type="entry name" value="HAMP"/>
    <property type="match status" value="1"/>
</dbReference>
<keyword evidence="15" id="KW-1185">Reference proteome</keyword>
<organism evidence="14 15">
    <name type="scientific">Sphingobium phenoxybenzoativorans</name>
    <dbReference type="NCBI Taxonomy" id="1592790"/>
    <lineage>
        <taxon>Bacteria</taxon>
        <taxon>Pseudomonadati</taxon>
        <taxon>Pseudomonadota</taxon>
        <taxon>Alphaproteobacteria</taxon>
        <taxon>Sphingomonadales</taxon>
        <taxon>Sphingomonadaceae</taxon>
        <taxon>Sphingobium</taxon>
    </lineage>
</organism>
<dbReference type="KEGG" id="spph:KFK14_22855"/>
<dbReference type="CDD" id="cd06225">
    <property type="entry name" value="HAMP"/>
    <property type="match status" value="1"/>
</dbReference>
<evidence type="ECO:0000256" key="4">
    <source>
        <dbReference type="ARBA" id="ARBA00022475"/>
    </source>
</evidence>
<keyword evidence="4" id="KW-1003">Cell membrane</keyword>
<dbReference type="GO" id="GO:0000155">
    <property type="term" value="F:phosphorelay sensor kinase activity"/>
    <property type="evidence" value="ECO:0007669"/>
    <property type="project" value="InterPro"/>
</dbReference>
<dbReference type="InterPro" id="IPR036890">
    <property type="entry name" value="HATPase_C_sf"/>
</dbReference>
<dbReference type="SMART" id="SM00304">
    <property type="entry name" value="HAMP"/>
    <property type="match status" value="1"/>
</dbReference>
<dbReference type="SMART" id="SM00387">
    <property type="entry name" value="HATPase_c"/>
    <property type="match status" value="1"/>
</dbReference>
<evidence type="ECO:0000256" key="2">
    <source>
        <dbReference type="ARBA" id="ARBA00004651"/>
    </source>
</evidence>
<comment type="subcellular location">
    <subcellularLocation>
        <location evidence="2">Cell membrane</location>
        <topology evidence="2">Multi-pass membrane protein</topology>
    </subcellularLocation>
</comment>
<name>A0A975KBM3_9SPHN</name>
<dbReference type="InterPro" id="IPR050980">
    <property type="entry name" value="2C_sensor_his_kinase"/>
</dbReference>
<evidence type="ECO:0000256" key="5">
    <source>
        <dbReference type="ARBA" id="ARBA00022553"/>
    </source>
</evidence>
<keyword evidence="11" id="KW-0812">Transmembrane</keyword>
<evidence type="ECO:0000256" key="9">
    <source>
        <dbReference type="ARBA" id="ARBA00022840"/>
    </source>
</evidence>
<feature type="region of interest" description="Disordered" evidence="10">
    <location>
        <begin position="29"/>
        <end position="48"/>
    </location>
</feature>
<evidence type="ECO:0000259" key="13">
    <source>
        <dbReference type="PROSITE" id="PS50885"/>
    </source>
</evidence>
<evidence type="ECO:0000256" key="7">
    <source>
        <dbReference type="ARBA" id="ARBA00022741"/>
    </source>
</evidence>
<dbReference type="PROSITE" id="PS50109">
    <property type="entry name" value="HIS_KIN"/>
    <property type="match status" value="1"/>
</dbReference>
<protein>
    <recommendedName>
        <fullName evidence="3">histidine kinase</fullName>
        <ecNumber evidence="3">2.7.13.3</ecNumber>
    </recommendedName>
</protein>
<reference evidence="14" key="1">
    <citation type="submission" date="2021-04" db="EMBL/GenBank/DDBJ databases">
        <title>Isolation of p-tert-butylphenol degrading bacteria Sphingobium phenoxybenzoativorans Tas13 from active sludge.</title>
        <authorList>
            <person name="Li Y."/>
        </authorList>
    </citation>
    <scope>NUCLEOTIDE SEQUENCE</scope>
    <source>
        <strain evidence="14">Tas13</strain>
    </source>
</reference>
<evidence type="ECO:0000256" key="8">
    <source>
        <dbReference type="ARBA" id="ARBA00022777"/>
    </source>
</evidence>
<dbReference type="Gene3D" id="3.30.565.10">
    <property type="entry name" value="Histidine kinase-like ATPase, C-terminal domain"/>
    <property type="match status" value="1"/>
</dbReference>
<comment type="catalytic activity">
    <reaction evidence="1">
        <text>ATP + protein L-histidine = ADP + protein N-phospho-L-histidine.</text>
        <dbReference type="EC" id="2.7.13.3"/>
    </reaction>
</comment>
<evidence type="ECO:0000256" key="6">
    <source>
        <dbReference type="ARBA" id="ARBA00022679"/>
    </source>
</evidence>
<dbReference type="InterPro" id="IPR003594">
    <property type="entry name" value="HATPase_dom"/>
</dbReference>
<sequence>MLAVTFRGPPPHARPLTMDEVAAAIRTGQSENSDWSLDRGQGVKQPSGMRPAPLLAKALALRLGVPEQNVRLYVAGPAMPAMGPRPGEGMAAFPFPGSPKNGSRPAFPMAGMGGRGPMLHDSFTVSWRNGDHWSWMTGERHGSLRWYAITISLMILIFALLLGPAYLVARRITNPIHRLAGRVTAVSMERREPLPVEGPPEVRKLGQAFNRMQAQLVGHVAERTAMLIAIAHDLRTPMMRLSFRLEGLPEKDRAKAHADLEEMRAMVTTLLDFVRSGDESLVMLRIDLAALVEALADDMTAMQSSVTMADPTRTIILGDAAALRRCIANVVDNAVRYAGNAHLSLGQADGHALLRVEDDGPGVSPDHLARLSEPFYRGEASRNRATGGVGLGLSIARSIMEKHGGAMLFENRDGGGLRVTMQFPLAQ</sequence>
<keyword evidence="9" id="KW-0067">ATP-binding</keyword>
<evidence type="ECO:0000256" key="11">
    <source>
        <dbReference type="SAM" id="Phobius"/>
    </source>
</evidence>
<evidence type="ECO:0000313" key="15">
    <source>
        <dbReference type="Proteomes" id="UP000681425"/>
    </source>
</evidence>
<evidence type="ECO:0000313" key="14">
    <source>
        <dbReference type="EMBL" id="QUT08414.1"/>
    </source>
</evidence>
<keyword evidence="11" id="KW-1133">Transmembrane helix</keyword>
<dbReference type="PANTHER" id="PTHR44936:SF10">
    <property type="entry name" value="SENSOR PROTEIN RSTB"/>
    <property type="match status" value="1"/>
</dbReference>
<keyword evidence="7" id="KW-0547">Nucleotide-binding</keyword>
<dbReference type="InterPro" id="IPR004358">
    <property type="entry name" value="Sig_transdc_His_kin-like_C"/>
</dbReference>
<gene>
    <name evidence="14" type="ORF">KFK14_22855</name>
</gene>
<dbReference type="SUPFAM" id="SSF55874">
    <property type="entry name" value="ATPase domain of HSP90 chaperone/DNA topoisomerase II/histidine kinase"/>
    <property type="match status" value="1"/>
</dbReference>
<evidence type="ECO:0000259" key="12">
    <source>
        <dbReference type="PROSITE" id="PS50109"/>
    </source>
</evidence>
<dbReference type="EMBL" id="CP073910">
    <property type="protein sequence ID" value="QUT08414.1"/>
    <property type="molecule type" value="Genomic_DNA"/>
</dbReference>
<dbReference type="Gene3D" id="1.10.287.130">
    <property type="match status" value="1"/>
</dbReference>
<dbReference type="Proteomes" id="UP000681425">
    <property type="component" value="Chromosome"/>
</dbReference>
<dbReference type="GO" id="GO:0005524">
    <property type="term" value="F:ATP binding"/>
    <property type="evidence" value="ECO:0007669"/>
    <property type="project" value="UniProtKB-KW"/>
</dbReference>
<evidence type="ECO:0000256" key="10">
    <source>
        <dbReference type="SAM" id="MobiDB-lite"/>
    </source>
</evidence>
<keyword evidence="8 14" id="KW-0418">Kinase</keyword>
<dbReference type="Pfam" id="PF02518">
    <property type="entry name" value="HATPase_c"/>
    <property type="match status" value="1"/>
</dbReference>
<keyword evidence="11" id="KW-0472">Membrane</keyword>
<dbReference type="EC" id="2.7.13.3" evidence="3"/>
<dbReference type="InterPro" id="IPR005467">
    <property type="entry name" value="His_kinase_dom"/>
</dbReference>
<feature type="transmembrane region" description="Helical" evidence="11">
    <location>
        <begin position="146"/>
        <end position="169"/>
    </location>
</feature>
<proteinExistence type="predicted"/>
<feature type="domain" description="HAMP" evidence="13">
    <location>
        <begin position="170"/>
        <end position="221"/>
    </location>
</feature>
<evidence type="ECO:0000256" key="3">
    <source>
        <dbReference type="ARBA" id="ARBA00012438"/>
    </source>
</evidence>
<dbReference type="PRINTS" id="PR00344">
    <property type="entry name" value="BCTRLSENSOR"/>
</dbReference>
<dbReference type="AlphaFoldDB" id="A0A975KBM3"/>
<keyword evidence="6" id="KW-0808">Transferase</keyword>
<accession>A0A975KBM3</accession>
<dbReference type="SMART" id="SM00388">
    <property type="entry name" value="HisKA"/>
    <property type="match status" value="1"/>
</dbReference>
<dbReference type="InterPro" id="IPR003661">
    <property type="entry name" value="HisK_dim/P_dom"/>
</dbReference>
<dbReference type="InterPro" id="IPR003660">
    <property type="entry name" value="HAMP_dom"/>
</dbReference>
<dbReference type="GO" id="GO:0005886">
    <property type="term" value="C:plasma membrane"/>
    <property type="evidence" value="ECO:0007669"/>
    <property type="project" value="UniProtKB-SubCell"/>
</dbReference>
<dbReference type="PANTHER" id="PTHR44936">
    <property type="entry name" value="SENSOR PROTEIN CREC"/>
    <property type="match status" value="1"/>
</dbReference>
<dbReference type="SUPFAM" id="SSF47384">
    <property type="entry name" value="Homodimeric domain of signal transducing histidine kinase"/>
    <property type="match status" value="1"/>
</dbReference>
<evidence type="ECO:0000256" key="1">
    <source>
        <dbReference type="ARBA" id="ARBA00000085"/>
    </source>
</evidence>
<dbReference type="CDD" id="cd00082">
    <property type="entry name" value="HisKA"/>
    <property type="match status" value="1"/>
</dbReference>
<dbReference type="Pfam" id="PF00672">
    <property type="entry name" value="HAMP"/>
    <property type="match status" value="1"/>
</dbReference>
<feature type="domain" description="Histidine kinase" evidence="12">
    <location>
        <begin position="229"/>
        <end position="427"/>
    </location>
</feature>
<keyword evidence="5" id="KW-0597">Phosphoprotein</keyword>
<dbReference type="InterPro" id="IPR036097">
    <property type="entry name" value="HisK_dim/P_sf"/>
</dbReference>